<gene>
    <name evidence="2" type="ORF">OKIOD_LOCUS4065</name>
</gene>
<evidence type="ECO:0000313" key="3">
    <source>
        <dbReference type="Proteomes" id="UP001158576"/>
    </source>
</evidence>
<dbReference type="EMBL" id="OU015568">
    <property type="protein sequence ID" value="CAG5090212.1"/>
    <property type="molecule type" value="Genomic_DNA"/>
</dbReference>
<feature type="compositionally biased region" description="Basic and acidic residues" evidence="1">
    <location>
        <begin position="385"/>
        <end position="398"/>
    </location>
</feature>
<reference evidence="2 3" key="1">
    <citation type="submission" date="2021-04" db="EMBL/GenBank/DDBJ databases">
        <authorList>
            <person name="Bliznina A."/>
        </authorList>
    </citation>
    <scope>NUCLEOTIDE SEQUENCE [LARGE SCALE GENOMIC DNA]</scope>
</reference>
<dbReference type="SMART" id="SM00384">
    <property type="entry name" value="AT_hook"/>
    <property type="match status" value="3"/>
</dbReference>
<feature type="compositionally biased region" description="Polar residues" evidence="1">
    <location>
        <begin position="824"/>
        <end position="843"/>
    </location>
</feature>
<dbReference type="PRINTS" id="PR00929">
    <property type="entry name" value="ATHOOK"/>
</dbReference>
<sequence>MATGNSNWELTDDQSTLRNNEETKSPPAKRRSAEKPLTPVQRNGQTPDRTEEAKKIQSAKNGAELAQIEALAEKYKKNMEEQKENQRKISELLAAKEERKKEREARKEAKRQRKAEDRARREAEAKEAFRKLQRERAAAAEDEVSESEEEVAESEGEATPEISTAAKKHADGETSTRTITDVVAQEEAAAEAPTGSVRGSTTFVVDQQAPSSVTEPSNRTFTIPKIPEGEITDEGTSAAASATINFSDISAFDPTHQSTPVQQRGPPARIAKPKSKDLPDAVNETVTIESGSKKAEKSVQLEDMIEDANETVTIGQKKKRGRPRKHETEKRKDAPEAETEKIESEAVESKSEKKKRGRPKKVVEPESEAVVSKSEKKKRGRPKKVAKETEVDSVHLAENEEEDTSALESRRKKKAASTKTAGEPSSNERQKSPVIEASEQNENTAVATPERPNFSHSELDPGILEASVGDDEVPVFDPPPVENNESIDEEVKDDDQPPPVEKTKQGRRKSARFSIAPDEVRTFEPDPNEHVGREKGSKKKSKKEKRKSVIARDEIRAQRSDSPVGEILLDYVIPIRTPPPNAIRRSKRIRFERGAVKKTNDLTDIRPMLTEEQINRGEFGFISEAELHKKMPKTQKDKKCPSTMTRFERLKRFGKAPISEPIDDIYAEEKLGWTIGTITDPTATIEGSDGEIEDVSTFVSSEVRAKWRVGCEPGESSPLAFTNLGPLVGHFYSKTTFKSRHYSTGTLFFSTSSFLSGSTSEIENVVYKVVFGDIIVTIKDEEKVSSAGSRFIIPPKTKEYTMKNSSRKPVEVAWERALFDTSGRDSTLNSTKASLGNRSRTKS</sequence>
<name>A0ABN7S5Y5_OIKDI</name>
<feature type="compositionally biased region" description="Polar residues" evidence="1">
    <location>
        <begin position="197"/>
        <end position="221"/>
    </location>
</feature>
<accession>A0ABN7S5Y5</accession>
<feature type="compositionally biased region" description="Basic residues" evidence="1">
    <location>
        <begin position="316"/>
        <end position="325"/>
    </location>
</feature>
<evidence type="ECO:0000313" key="2">
    <source>
        <dbReference type="EMBL" id="CAG5090212.1"/>
    </source>
</evidence>
<evidence type="ECO:0000256" key="1">
    <source>
        <dbReference type="SAM" id="MobiDB-lite"/>
    </source>
</evidence>
<organism evidence="2 3">
    <name type="scientific">Oikopleura dioica</name>
    <name type="common">Tunicate</name>
    <dbReference type="NCBI Taxonomy" id="34765"/>
    <lineage>
        <taxon>Eukaryota</taxon>
        <taxon>Metazoa</taxon>
        <taxon>Chordata</taxon>
        <taxon>Tunicata</taxon>
        <taxon>Appendicularia</taxon>
        <taxon>Copelata</taxon>
        <taxon>Oikopleuridae</taxon>
        <taxon>Oikopleura</taxon>
    </lineage>
</organism>
<feature type="compositionally biased region" description="Basic residues" evidence="1">
    <location>
        <begin position="375"/>
        <end position="384"/>
    </location>
</feature>
<feature type="compositionally biased region" description="Acidic residues" evidence="1">
    <location>
        <begin position="140"/>
        <end position="158"/>
    </location>
</feature>
<feature type="region of interest" description="Disordered" evidence="1">
    <location>
        <begin position="1"/>
        <end position="63"/>
    </location>
</feature>
<dbReference type="Pfam" id="PF02178">
    <property type="entry name" value="AT_hook"/>
    <property type="match status" value="3"/>
</dbReference>
<dbReference type="InterPro" id="IPR017956">
    <property type="entry name" value="AT_hook_DNA-bd_motif"/>
</dbReference>
<feature type="compositionally biased region" description="Basic and acidic residues" evidence="1">
    <location>
        <begin position="79"/>
        <end position="107"/>
    </location>
</feature>
<proteinExistence type="predicted"/>
<dbReference type="InterPro" id="IPR014710">
    <property type="entry name" value="RmlC-like_jellyroll"/>
</dbReference>
<feature type="compositionally biased region" description="Basic and acidic residues" evidence="1">
    <location>
        <begin position="291"/>
        <end position="300"/>
    </location>
</feature>
<feature type="compositionally biased region" description="Basic and acidic residues" evidence="1">
    <location>
        <begin position="518"/>
        <end position="535"/>
    </location>
</feature>
<feature type="compositionally biased region" description="Basic and acidic residues" evidence="1">
    <location>
        <begin position="326"/>
        <end position="351"/>
    </location>
</feature>
<feature type="compositionally biased region" description="Polar residues" evidence="1">
    <location>
        <begin position="1"/>
        <end position="18"/>
    </location>
</feature>
<keyword evidence="3" id="KW-1185">Reference proteome</keyword>
<feature type="compositionally biased region" description="Basic and acidic residues" evidence="1">
    <location>
        <begin position="114"/>
        <end position="139"/>
    </location>
</feature>
<protein>
    <submittedName>
        <fullName evidence="2">Oidioi.mRNA.OKI2018_I69.PAR.g12507.t1.cds</fullName>
    </submittedName>
</protein>
<feature type="region of interest" description="Disordered" evidence="1">
    <location>
        <begin position="79"/>
        <end position="237"/>
    </location>
</feature>
<feature type="region of interest" description="Disordered" evidence="1">
    <location>
        <begin position="250"/>
        <end position="557"/>
    </location>
</feature>
<feature type="region of interest" description="Disordered" evidence="1">
    <location>
        <begin position="823"/>
        <end position="843"/>
    </location>
</feature>
<dbReference type="Proteomes" id="UP001158576">
    <property type="component" value="Chromosome PAR"/>
</dbReference>
<dbReference type="Gene3D" id="2.60.120.10">
    <property type="entry name" value="Jelly Rolls"/>
    <property type="match status" value="1"/>
</dbReference>
<feature type="compositionally biased region" description="Basic residues" evidence="1">
    <location>
        <begin position="536"/>
        <end position="549"/>
    </location>
</feature>